<reference evidence="2 3" key="1">
    <citation type="submission" date="2020-08" db="EMBL/GenBank/DDBJ databases">
        <title>Genomic Encyclopedia of Type Strains, Phase III (KMG-III): the genomes of soil and plant-associated and newly described type strains.</title>
        <authorList>
            <person name="Whitman W."/>
        </authorList>
    </citation>
    <scope>NUCLEOTIDE SEQUENCE [LARGE SCALE GENOMIC DNA]</scope>
    <source>
        <strain evidence="2 3">CECT 8960</strain>
    </source>
</reference>
<evidence type="ECO:0000313" key="3">
    <source>
        <dbReference type="Proteomes" id="UP000520767"/>
    </source>
</evidence>
<dbReference type="AlphaFoldDB" id="A0A7W7PZC7"/>
<feature type="chain" id="PRO_5030836531" description="Lipoprotein" evidence="1">
    <location>
        <begin position="22"/>
        <end position="152"/>
    </location>
</feature>
<keyword evidence="1" id="KW-0732">Signal</keyword>
<organism evidence="2 3">
    <name type="scientific">Actinophytocola algeriensis</name>
    <dbReference type="NCBI Taxonomy" id="1768010"/>
    <lineage>
        <taxon>Bacteria</taxon>
        <taxon>Bacillati</taxon>
        <taxon>Actinomycetota</taxon>
        <taxon>Actinomycetes</taxon>
        <taxon>Pseudonocardiales</taxon>
        <taxon>Pseudonocardiaceae</taxon>
    </lineage>
</organism>
<keyword evidence="3" id="KW-1185">Reference proteome</keyword>
<name>A0A7W7PZC7_9PSEU</name>
<feature type="signal peptide" evidence="1">
    <location>
        <begin position="1"/>
        <end position="21"/>
    </location>
</feature>
<dbReference type="Proteomes" id="UP000520767">
    <property type="component" value="Unassembled WGS sequence"/>
</dbReference>
<dbReference type="EMBL" id="JACHJQ010000001">
    <property type="protein sequence ID" value="MBB4904116.1"/>
    <property type="molecule type" value="Genomic_DNA"/>
</dbReference>
<evidence type="ECO:0000256" key="1">
    <source>
        <dbReference type="SAM" id="SignalP"/>
    </source>
</evidence>
<evidence type="ECO:0008006" key="4">
    <source>
        <dbReference type="Google" id="ProtNLM"/>
    </source>
</evidence>
<accession>A0A7W7PZC7</accession>
<protein>
    <recommendedName>
        <fullName evidence="4">Lipoprotein</fullName>
    </recommendedName>
</protein>
<proteinExistence type="predicted"/>
<gene>
    <name evidence="2" type="ORF">FHR82_000326</name>
</gene>
<sequence>MRSLAGVLSVLALCCVGCTSGDDTASAPMTTTTVDDGRPYADPMALLKQARTTPGLTWTRCDDHVYSDMNAIDNVRCWVEDTEVILMTWGESKQLVNNLRVQVHDQTVVIGDRWHIVCVSSEICETIAPALGGQAEPAVVALAARQPSVPTT</sequence>
<comment type="caution">
    <text evidence="2">The sequence shown here is derived from an EMBL/GenBank/DDBJ whole genome shotgun (WGS) entry which is preliminary data.</text>
</comment>
<evidence type="ECO:0000313" key="2">
    <source>
        <dbReference type="EMBL" id="MBB4904116.1"/>
    </source>
</evidence>
<dbReference type="RefSeq" id="WP_184808414.1">
    <property type="nucleotide sequence ID" value="NZ_JACHJQ010000001.1"/>
</dbReference>